<protein>
    <submittedName>
        <fullName evidence="1">Uncharacterized protein</fullName>
    </submittedName>
</protein>
<name>A0A176YH40_9BRAD</name>
<evidence type="ECO:0000313" key="2">
    <source>
        <dbReference type="Proteomes" id="UP000076959"/>
    </source>
</evidence>
<proteinExistence type="predicted"/>
<dbReference type="Proteomes" id="UP000076959">
    <property type="component" value="Unassembled WGS sequence"/>
</dbReference>
<gene>
    <name evidence="1" type="ORF">AYJ54_22215</name>
</gene>
<dbReference type="AlphaFoldDB" id="A0A176YH40"/>
<accession>A0A176YH40</accession>
<comment type="caution">
    <text evidence="1">The sequence shown here is derived from an EMBL/GenBank/DDBJ whole genome shotgun (WGS) entry which is preliminary data.</text>
</comment>
<sequence length="60" mass="6392">MSVRSNDTAIDEIVASCNGDLRGAVRALLLINEHLEAELAKLYAAAADRSLAERGTSVLH</sequence>
<dbReference type="OrthoDB" id="8253213at2"/>
<dbReference type="EMBL" id="LUUB01000080">
    <property type="protein sequence ID" value="OAF05168.1"/>
    <property type="molecule type" value="Genomic_DNA"/>
</dbReference>
<reference evidence="1 2" key="1">
    <citation type="submission" date="2016-03" db="EMBL/GenBank/DDBJ databases">
        <title>Draft Genome Sequence of the Strain BR 10245 (Bradyrhizobium sp.) isolated from nodules of Centrolobium paraense.</title>
        <authorList>
            <person name="Simoes-Araujo J.L.Sr."/>
            <person name="Barauna A.C."/>
            <person name="Silva K."/>
            <person name="Zilli J.E."/>
        </authorList>
    </citation>
    <scope>NUCLEOTIDE SEQUENCE [LARGE SCALE GENOMIC DNA]</scope>
    <source>
        <strain evidence="1 2">BR 10245</strain>
    </source>
</reference>
<keyword evidence="2" id="KW-1185">Reference proteome</keyword>
<dbReference type="RefSeq" id="WP_063704591.1">
    <property type="nucleotide sequence ID" value="NZ_LUUB01000080.1"/>
</dbReference>
<organism evidence="1 2">
    <name type="scientific">Bradyrhizobium centrolobii</name>
    <dbReference type="NCBI Taxonomy" id="1505087"/>
    <lineage>
        <taxon>Bacteria</taxon>
        <taxon>Pseudomonadati</taxon>
        <taxon>Pseudomonadota</taxon>
        <taxon>Alphaproteobacteria</taxon>
        <taxon>Hyphomicrobiales</taxon>
        <taxon>Nitrobacteraceae</taxon>
        <taxon>Bradyrhizobium</taxon>
    </lineage>
</organism>
<evidence type="ECO:0000313" key="1">
    <source>
        <dbReference type="EMBL" id="OAF05168.1"/>
    </source>
</evidence>